<keyword evidence="1" id="KW-0812">Transmembrane</keyword>
<evidence type="ECO:0000313" key="3">
    <source>
        <dbReference type="Proteomes" id="UP000504612"/>
    </source>
</evidence>
<gene>
    <name evidence="4" type="primary">CATSPERB</name>
</gene>
<dbReference type="GO" id="GO:0036128">
    <property type="term" value="C:CatSper complex"/>
    <property type="evidence" value="ECO:0007669"/>
    <property type="project" value="InterPro"/>
</dbReference>
<name>A0A6J1V5B3_9SAUR</name>
<evidence type="ECO:0000313" key="4">
    <source>
        <dbReference type="RefSeq" id="XP_026534989.1"/>
    </source>
</evidence>
<dbReference type="Proteomes" id="UP000504612">
    <property type="component" value="Unplaced"/>
</dbReference>
<dbReference type="RefSeq" id="XP_026534989.1">
    <property type="nucleotide sequence ID" value="XM_026679204.1"/>
</dbReference>
<accession>A0A6J1V5B3</accession>
<feature type="transmembrane region" description="Helical" evidence="1">
    <location>
        <begin position="243"/>
        <end position="266"/>
    </location>
</feature>
<dbReference type="Pfam" id="PF15149">
    <property type="entry name" value="CATSPERB_C"/>
    <property type="match status" value="1"/>
</dbReference>
<keyword evidence="3" id="KW-1185">Reference proteome</keyword>
<dbReference type="InterPro" id="IPR028748">
    <property type="entry name" value="CATSPERB"/>
</dbReference>
<keyword evidence="1" id="KW-1133">Transmembrane helix</keyword>
<dbReference type="KEGG" id="nss:113419673"/>
<dbReference type="PANTHER" id="PTHR14705">
    <property type="entry name" value="CATION CHANNEL SPERM-ASSOCIATED PROTEIN SUBUNIT BETA"/>
    <property type="match status" value="1"/>
</dbReference>
<keyword evidence="1" id="KW-0472">Membrane</keyword>
<proteinExistence type="predicted"/>
<feature type="domain" description="Cation channel sperm-associated protein subunit beta C-terminal" evidence="2">
    <location>
        <begin position="44"/>
        <end position="270"/>
    </location>
</feature>
<dbReference type="CTD" id="79820"/>
<dbReference type="GO" id="GO:0005929">
    <property type="term" value="C:cilium"/>
    <property type="evidence" value="ECO:0007669"/>
    <property type="project" value="TreeGrafter"/>
</dbReference>
<protein>
    <submittedName>
        <fullName evidence="4">Cation channel sperm-associated protein subunit beta</fullName>
    </submittedName>
</protein>
<dbReference type="AlphaFoldDB" id="A0A6J1V5B3"/>
<reference evidence="4" key="1">
    <citation type="submission" date="2025-08" db="UniProtKB">
        <authorList>
            <consortium name="RefSeq"/>
        </authorList>
    </citation>
    <scope>IDENTIFICATION</scope>
</reference>
<evidence type="ECO:0000256" key="1">
    <source>
        <dbReference type="SAM" id="Phobius"/>
    </source>
</evidence>
<organism evidence="3 4">
    <name type="scientific">Notechis scutatus</name>
    <name type="common">mainland tiger snake</name>
    <dbReference type="NCBI Taxonomy" id="8663"/>
    <lineage>
        <taxon>Eukaryota</taxon>
        <taxon>Metazoa</taxon>
        <taxon>Chordata</taxon>
        <taxon>Craniata</taxon>
        <taxon>Vertebrata</taxon>
        <taxon>Euteleostomi</taxon>
        <taxon>Lepidosauria</taxon>
        <taxon>Squamata</taxon>
        <taxon>Bifurcata</taxon>
        <taxon>Unidentata</taxon>
        <taxon>Episquamata</taxon>
        <taxon>Toxicofera</taxon>
        <taxon>Serpentes</taxon>
        <taxon>Colubroidea</taxon>
        <taxon>Elapidae</taxon>
        <taxon>Hydrophiinae</taxon>
        <taxon>Notechis</taxon>
    </lineage>
</organism>
<dbReference type="PANTHER" id="PTHR14705:SF0">
    <property type="entry name" value="CATION CHANNEL SPERM-ASSOCIATED AUXILIARY SUBUNIT BETA"/>
    <property type="match status" value="1"/>
</dbReference>
<dbReference type="GeneID" id="113419673"/>
<dbReference type="InterPro" id="IPR048789">
    <property type="entry name" value="CATSPERB_C"/>
</dbReference>
<evidence type="ECO:0000259" key="2">
    <source>
        <dbReference type="Pfam" id="PF15149"/>
    </source>
</evidence>
<sequence length="300" mass="33939">MLEYTFLATMPLGVFSMYFDHLGILSHISFNSTSEDGLSVSVLDMPTLMKVNYRPPSVMGIAVPLTDNFYNADPSKPRMRNYFEGSKASGKYKQCANKSSRAQCKCADHMKLSFSVAFSDCKEKALRMKFPVKDLPLYFVVEDEGYLVNLTSPYFITIHEVNNRTNWVISGTNKTLSLTKLRMYLEKQVKTKLYNPDGLTISITGSELFHFRVSTIPGVSFCNLFDEFQIYVDDAPLAFPGQYLISTIVAVLVGGILFAAFLLHNYEIQIINFFKRKKIRNKVESKTSVTSKESSESNKS</sequence>